<dbReference type="Pfam" id="PF05970">
    <property type="entry name" value="PIF1"/>
    <property type="match status" value="1"/>
</dbReference>
<keyword evidence="1" id="KW-0227">DNA damage</keyword>
<evidence type="ECO:0000256" key="3">
    <source>
        <dbReference type="SAM" id="Phobius"/>
    </source>
</evidence>
<dbReference type="GO" id="GO:0043139">
    <property type="term" value="F:5'-3' DNA helicase activity"/>
    <property type="evidence" value="ECO:0007669"/>
    <property type="project" value="UniProtKB-EC"/>
</dbReference>
<dbReference type="InterPro" id="IPR010285">
    <property type="entry name" value="DNA_helicase_pif1-like_DEAD"/>
</dbReference>
<comment type="caution">
    <text evidence="6">The sequence shown here is derived from an EMBL/GenBank/DDBJ whole genome shotgun (WGS) entry which is preliminary data.</text>
</comment>
<name>A0A6L2JJZ0_TANCI</name>
<dbReference type="PANTHER" id="PTHR45786:SF74">
    <property type="entry name" value="ATP-DEPENDENT DNA HELICASE"/>
    <property type="match status" value="1"/>
</dbReference>
<keyword evidence="1 6" id="KW-0347">Helicase</keyword>
<keyword evidence="1" id="KW-0547">Nucleotide-binding</keyword>
<evidence type="ECO:0000259" key="4">
    <source>
        <dbReference type="Pfam" id="PF05970"/>
    </source>
</evidence>
<dbReference type="Pfam" id="PF14214">
    <property type="entry name" value="Helitron_like_N"/>
    <property type="match status" value="1"/>
</dbReference>
<dbReference type="GO" id="GO:0006281">
    <property type="term" value="P:DNA repair"/>
    <property type="evidence" value="ECO:0007669"/>
    <property type="project" value="UniProtKB-KW"/>
</dbReference>
<dbReference type="GO" id="GO:0000723">
    <property type="term" value="P:telomere maintenance"/>
    <property type="evidence" value="ECO:0007669"/>
    <property type="project" value="InterPro"/>
</dbReference>
<sequence length="578" mass="66400">MNSKEPFANTGVTARSGDHEDNVSYIDLGDCDQQCRYCGYLFWYAERLKGSNYGERPEYHLCYGGGKIYVPETPAQRLLIQQLLRNNHFIEHIQAYNQMFAMTSFGAKVDNSVNKGRGPYVFKVSGQIYHWIGSFCPEEEQHETDAVQEKYRDSKLGFIIRAAFVGMSFQLLVFWGEQFFKKYPLLFIFGQPGFYPDMVLKPRDGSGEDKKSRPDWVRKNQKDLRSDYLQGGPRYMYSHYLDALTICRSLGNLQYLITFTCNMKWPKIKRYMASYLGLTPSDRADIVCRVFEQKVNDFIKFLKYEKLFGYLTAWYKVVTELMMHGPCGVANPDAACTENRICIKNFPKNVRFVCDDKEWDIALEESAVSASSAELRTLFAQILIYCDVADPPKLWEKHWYAMQDDIAAKVSEATGIPLPVASSGIASLLLLARRTAHSRFKLPFNLTDESVKENPKKDKIETKPDKNGKHGETGKSQKQLQSSTKMPQSTIAALEVGQENCVLEAKVYQKWVSKTVPEMKPIAFCCILIDRELAATPATYYYINPQIPEAENAYTMFKEKYNMNTPLQVSRYHFHDPE</sequence>
<feature type="region of interest" description="Disordered" evidence="2">
    <location>
        <begin position="453"/>
        <end position="484"/>
    </location>
</feature>
<evidence type="ECO:0000259" key="5">
    <source>
        <dbReference type="Pfam" id="PF14214"/>
    </source>
</evidence>
<proteinExistence type="inferred from homology"/>
<feature type="domain" description="Helitron helicase-like" evidence="5">
    <location>
        <begin position="221"/>
        <end position="318"/>
    </location>
</feature>
<accession>A0A6L2JJZ0</accession>
<reference evidence="6" key="1">
    <citation type="journal article" date="2019" name="Sci. Rep.">
        <title>Draft genome of Tanacetum cinerariifolium, the natural source of mosquito coil.</title>
        <authorList>
            <person name="Yamashiro T."/>
            <person name="Shiraishi A."/>
            <person name="Satake H."/>
            <person name="Nakayama K."/>
        </authorList>
    </citation>
    <scope>NUCLEOTIDE SEQUENCE</scope>
</reference>
<dbReference type="EC" id="5.6.2.3" evidence="1"/>
<dbReference type="AlphaFoldDB" id="A0A6L2JJZ0"/>
<comment type="cofactor">
    <cofactor evidence="1">
        <name>Mg(2+)</name>
        <dbReference type="ChEBI" id="CHEBI:18420"/>
    </cofactor>
</comment>
<comment type="similarity">
    <text evidence="1">Belongs to the helicase family.</text>
</comment>
<dbReference type="GO" id="GO:0016787">
    <property type="term" value="F:hydrolase activity"/>
    <property type="evidence" value="ECO:0007669"/>
    <property type="project" value="UniProtKB-KW"/>
</dbReference>
<evidence type="ECO:0000313" key="6">
    <source>
        <dbReference type="EMBL" id="GEU36215.1"/>
    </source>
</evidence>
<keyword evidence="1" id="KW-0378">Hydrolase</keyword>
<evidence type="ECO:0000256" key="2">
    <source>
        <dbReference type="SAM" id="MobiDB-lite"/>
    </source>
</evidence>
<feature type="domain" description="DNA helicase Pif1-like DEAD-box helicase" evidence="4">
    <location>
        <begin position="405"/>
        <end position="452"/>
    </location>
</feature>
<dbReference type="InterPro" id="IPR025476">
    <property type="entry name" value="Helitron_helicase-like"/>
</dbReference>
<keyword evidence="1" id="KW-0067">ATP-binding</keyword>
<keyword evidence="1" id="KW-0234">DNA repair</keyword>
<keyword evidence="3" id="KW-0812">Transmembrane</keyword>
<dbReference type="GO" id="GO:0006310">
    <property type="term" value="P:DNA recombination"/>
    <property type="evidence" value="ECO:0007669"/>
    <property type="project" value="UniProtKB-KW"/>
</dbReference>
<keyword evidence="3" id="KW-1133">Transmembrane helix</keyword>
<gene>
    <name evidence="6" type="ORF">Tci_008193</name>
</gene>
<feature type="compositionally biased region" description="Basic and acidic residues" evidence="2">
    <location>
        <begin position="453"/>
        <end position="475"/>
    </location>
</feature>
<evidence type="ECO:0000256" key="1">
    <source>
        <dbReference type="RuleBase" id="RU363044"/>
    </source>
</evidence>
<protein>
    <recommendedName>
        <fullName evidence="1">ATP-dependent DNA helicase</fullName>
        <ecNumber evidence="1">5.6.2.3</ecNumber>
    </recommendedName>
</protein>
<organism evidence="6">
    <name type="scientific">Tanacetum cinerariifolium</name>
    <name type="common">Dalmatian daisy</name>
    <name type="synonym">Chrysanthemum cinerariifolium</name>
    <dbReference type="NCBI Taxonomy" id="118510"/>
    <lineage>
        <taxon>Eukaryota</taxon>
        <taxon>Viridiplantae</taxon>
        <taxon>Streptophyta</taxon>
        <taxon>Embryophyta</taxon>
        <taxon>Tracheophyta</taxon>
        <taxon>Spermatophyta</taxon>
        <taxon>Magnoliopsida</taxon>
        <taxon>eudicotyledons</taxon>
        <taxon>Gunneridae</taxon>
        <taxon>Pentapetalae</taxon>
        <taxon>asterids</taxon>
        <taxon>campanulids</taxon>
        <taxon>Asterales</taxon>
        <taxon>Asteraceae</taxon>
        <taxon>Asteroideae</taxon>
        <taxon>Anthemideae</taxon>
        <taxon>Anthemidinae</taxon>
        <taxon>Tanacetum</taxon>
    </lineage>
</organism>
<keyword evidence="1" id="KW-0233">DNA recombination</keyword>
<dbReference type="GO" id="GO:0005524">
    <property type="term" value="F:ATP binding"/>
    <property type="evidence" value="ECO:0007669"/>
    <property type="project" value="UniProtKB-KW"/>
</dbReference>
<dbReference type="EMBL" id="BKCJ010000784">
    <property type="protein sequence ID" value="GEU36215.1"/>
    <property type="molecule type" value="Genomic_DNA"/>
</dbReference>
<comment type="catalytic activity">
    <reaction evidence="1">
        <text>ATP + H2O = ADP + phosphate + H(+)</text>
        <dbReference type="Rhea" id="RHEA:13065"/>
        <dbReference type="ChEBI" id="CHEBI:15377"/>
        <dbReference type="ChEBI" id="CHEBI:15378"/>
        <dbReference type="ChEBI" id="CHEBI:30616"/>
        <dbReference type="ChEBI" id="CHEBI:43474"/>
        <dbReference type="ChEBI" id="CHEBI:456216"/>
        <dbReference type="EC" id="5.6.2.3"/>
    </reaction>
</comment>
<dbReference type="PANTHER" id="PTHR45786">
    <property type="entry name" value="DNA BINDING PROTEIN-LIKE"/>
    <property type="match status" value="1"/>
</dbReference>
<feature type="transmembrane region" description="Helical" evidence="3">
    <location>
        <begin position="158"/>
        <end position="176"/>
    </location>
</feature>
<keyword evidence="3" id="KW-0472">Membrane</keyword>